<dbReference type="PANTHER" id="PTHR46438:SF11">
    <property type="entry name" value="LIPASE-RELATED"/>
    <property type="match status" value="1"/>
</dbReference>
<dbReference type="RefSeq" id="WP_266073983.1">
    <property type="nucleotide sequence ID" value="NZ_JAPJDO010000011.1"/>
</dbReference>
<proteinExistence type="predicted"/>
<dbReference type="SUPFAM" id="SSF53474">
    <property type="entry name" value="alpha/beta-Hydrolases"/>
    <property type="match status" value="1"/>
</dbReference>
<sequence length="286" mass="31796">MIDTASLTYEGTSKEICGDYRLHYHEAGEGAPLLLLHGSGPGVSAWSNFSRNLPVFAQQFRTLCLDMPGFGASPAVAWNSVYSQVAADAVRSFIDDLEIEAVDIVGNSMGGNVAAEFALRHPTRVRRLVLMGPGGLAVNIFSPALSEGAKRLFEFLGDPTRERMIAWVETMVSDRSLITDELIDERMANAERPGVIDTTREIFATFDDPELNPLGPLWGRAGCIRQPTLLIWGRDDRMLPYEGGIFPFRQLPNAELHAFSNCGHWAQVERKHDFERLVTEFVTRNQ</sequence>
<reference evidence="2 3" key="1">
    <citation type="submission" date="2022-11" db="EMBL/GenBank/DDBJ databases">
        <title>Mycobacterium sp. nov.</title>
        <authorList>
            <person name="Papic B."/>
            <person name="Spicic S."/>
            <person name="Duvnjak S."/>
        </authorList>
    </citation>
    <scope>NUCLEOTIDE SEQUENCE [LARGE SCALE GENOMIC DNA]</scope>
    <source>
        <strain evidence="2 3">CVI_P4</strain>
    </source>
</reference>
<comment type="caution">
    <text evidence="2">The sequence shown here is derived from an EMBL/GenBank/DDBJ whole genome shotgun (WGS) entry which is preliminary data.</text>
</comment>
<evidence type="ECO:0000313" key="3">
    <source>
        <dbReference type="Proteomes" id="UP001300745"/>
    </source>
</evidence>
<dbReference type="PANTHER" id="PTHR46438">
    <property type="entry name" value="ALPHA/BETA-HYDROLASES SUPERFAMILY PROTEIN"/>
    <property type="match status" value="1"/>
</dbReference>
<evidence type="ECO:0000259" key="1">
    <source>
        <dbReference type="Pfam" id="PF00561"/>
    </source>
</evidence>
<dbReference type="GO" id="GO:0016787">
    <property type="term" value="F:hydrolase activity"/>
    <property type="evidence" value="ECO:0007669"/>
    <property type="project" value="UniProtKB-KW"/>
</dbReference>
<evidence type="ECO:0000313" key="2">
    <source>
        <dbReference type="EMBL" id="MCX2937945.1"/>
    </source>
</evidence>
<dbReference type="InterPro" id="IPR000639">
    <property type="entry name" value="Epox_hydrolase-like"/>
</dbReference>
<dbReference type="PRINTS" id="PR00412">
    <property type="entry name" value="EPOXHYDRLASE"/>
</dbReference>
<keyword evidence="2" id="KW-0378">Hydrolase</keyword>
<dbReference type="Gene3D" id="3.40.50.1820">
    <property type="entry name" value="alpha/beta hydrolase"/>
    <property type="match status" value="1"/>
</dbReference>
<dbReference type="InterPro" id="IPR029058">
    <property type="entry name" value="AB_hydrolase_fold"/>
</dbReference>
<dbReference type="EMBL" id="JAPJDO010000011">
    <property type="protein sequence ID" value="MCX2937945.1"/>
    <property type="molecule type" value="Genomic_DNA"/>
</dbReference>
<feature type="domain" description="AB hydrolase-1" evidence="1">
    <location>
        <begin position="32"/>
        <end position="270"/>
    </location>
</feature>
<gene>
    <name evidence="2" type="ORF">ORI27_14660</name>
</gene>
<organism evidence="2 3">
    <name type="scientific">Mycobacterium pinniadriaticum</name>
    <dbReference type="NCBI Taxonomy" id="2994102"/>
    <lineage>
        <taxon>Bacteria</taxon>
        <taxon>Bacillati</taxon>
        <taxon>Actinomycetota</taxon>
        <taxon>Actinomycetes</taxon>
        <taxon>Mycobacteriales</taxon>
        <taxon>Mycobacteriaceae</taxon>
        <taxon>Mycobacterium</taxon>
    </lineage>
</organism>
<protein>
    <submittedName>
        <fullName evidence="2">Alpha/beta fold hydrolase</fullName>
    </submittedName>
</protein>
<dbReference type="InterPro" id="IPR000073">
    <property type="entry name" value="AB_hydrolase_1"/>
</dbReference>
<keyword evidence="3" id="KW-1185">Reference proteome</keyword>
<dbReference type="Pfam" id="PF00561">
    <property type="entry name" value="Abhydrolase_1"/>
    <property type="match status" value="1"/>
</dbReference>
<dbReference type="Proteomes" id="UP001300745">
    <property type="component" value="Unassembled WGS sequence"/>
</dbReference>
<dbReference type="PRINTS" id="PR00111">
    <property type="entry name" value="ABHYDROLASE"/>
</dbReference>
<name>A0ABT3SGC4_9MYCO</name>
<accession>A0ABT3SGC4</accession>